<sequence length="125" mass="14314">MVATFRSDATIPNSSQRSRHKQVYCFRKTDSVGFRVRRLVHLLRSAQGFGPYHVLETSRSRLARRPSLQCRSSQLTRSTQLVMVKLACDDQLSSWRSTQLATVNSVWGLDTAYDLKQLAIRPFVI</sequence>
<proteinExistence type="predicted"/>
<organism evidence="1 2">
    <name type="scientific">Dorcoceras hygrometricum</name>
    <dbReference type="NCBI Taxonomy" id="472368"/>
    <lineage>
        <taxon>Eukaryota</taxon>
        <taxon>Viridiplantae</taxon>
        <taxon>Streptophyta</taxon>
        <taxon>Embryophyta</taxon>
        <taxon>Tracheophyta</taxon>
        <taxon>Spermatophyta</taxon>
        <taxon>Magnoliopsida</taxon>
        <taxon>eudicotyledons</taxon>
        <taxon>Gunneridae</taxon>
        <taxon>Pentapetalae</taxon>
        <taxon>asterids</taxon>
        <taxon>lamiids</taxon>
        <taxon>Lamiales</taxon>
        <taxon>Gesneriaceae</taxon>
        <taxon>Didymocarpoideae</taxon>
        <taxon>Trichosporeae</taxon>
        <taxon>Loxocarpinae</taxon>
        <taxon>Dorcoceras</taxon>
    </lineage>
</organism>
<dbReference type="AlphaFoldDB" id="A0A2Z7AVM1"/>
<dbReference type="Proteomes" id="UP000250235">
    <property type="component" value="Unassembled WGS sequence"/>
</dbReference>
<gene>
    <name evidence="1" type="ORF">F511_30734</name>
</gene>
<keyword evidence="2" id="KW-1185">Reference proteome</keyword>
<protein>
    <submittedName>
        <fullName evidence="1">Uncharacterized protein</fullName>
    </submittedName>
</protein>
<accession>A0A2Z7AVM1</accession>
<evidence type="ECO:0000313" key="1">
    <source>
        <dbReference type="EMBL" id="KZV25895.1"/>
    </source>
</evidence>
<evidence type="ECO:0000313" key="2">
    <source>
        <dbReference type="Proteomes" id="UP000250235"/>
    </source>
</evidence>
<dbReference type="EMBL" id="KV011808">
    <property type="protein sequence ID" value="KZV25895.1"/>
    <property type="molecule type" value="Genomic_DNA"/>
</dbReference>
<name>A0A2Z7AVM1_9LAMI</name>
<reference evidence="1 2" key="1">
    <citation type="journal article" date="2015" name="Proc. Natl. Acad. Sci. U.S.A.">
        <title>The resurrection genome of Boea hygrometrica: A blueprint for survival of dehydration.</title>
        <authorList>
            <person name="Xiao L."/>
            <person name="Yang G."/>
            <person name="Zhang L."/>
            <person name="Yang X."/>
            <person name="Zhao S."/>
            <person name="Ji Z."/>
            <person name="Zhou Q."/>
            <person name="Hu M."/>
            <person name="Wang Y."/>
            <person name="Chen M."/>
            <person name="Xu Y."/>
            <person name="Jin H."/>
            <person name="Xiao X."/>
            <person name="Hu G."/>
            <person name="Bao F."/>
            <person name="Hu Y."/>
            <person name="Wan P."/>
            <person name="Li L."/>
            <person name="Deng X."/>
            <person name="Kuang T."/>
            <person name="Xiang C."/>
            <person name="Zhu J.K."/>
            <person name="Oliver M.J."/>
            <person name="He Y."/>
        </authorList>
    </citation>
    <scope>NUCLEOTIDE SEQUENCE [LARGE SCALE GENOMIC DNA]</scope>
    <source>
        <strain evidence="2">cv. XS01</strain>
    </source>
</reference>